<organism evidence="1 2">
    <name type="scientific">Aspergillus avenaceus</name>
    <dbReference type="NCBI Taxonomy" id="36643"/>
    <lineage>
        <taxon>Eukaryota</taxon>
        <taxon>Fungi</taxon>
        <taxon>Dikarya</taxon>
        <taxon>Ascomycota</taxon>
        <taxon>Pezizomycotina</taxon>
        <taxon>Eurotiomycetes</taxon>
        <taxon>Eurotiomycetidae</taxon>
        <taxon>Eurotiales</taxon>
        <taxon>Aspergillaceae</taxon>
        <taxon>Aspergillus</taxon>
        <taxon>Aspergillus subgen. Circumdati</taxon>
    </lineage>
</organism>
<name>A0A5N6TVB3_ASPAV</name>
<evidence type="ECO:0000313" key="1">
    <source>
        <dbReference type="EMBL" id="KAE8150312.1"/>
    </source>
</evidence>
<keyword evidence="2" id="KW-1185">Reference proteome</keyword>
<protein>
    <submittedName>
        <fullName evidence="1">Uncharacterized protein</fullName>
    </submittedName>
</protein>
<evidence type="ECO:0000313" key="2">
    <source>
        <dbReference type="Proteomes" id="UP000325780"/>
    </source>
</evidence>
<dbReference type="Proteomes" id="UP000325780">
    <property type="component" value="Unassembled WGS sequence"/>
</dbReference>
<gene>
    <name evidence="1" type="ORF">BDV25DRAFT_113222</name>
</gene>
<accession>A0A5N6TVB3</accession>
<dbReference type="EMBL" id="ML742097">
    <property type="protein sequence ID" value="KAE8150312.1"/>
    <property type="molecule type" value="Genomic_DNA"/>
</dbReference>
<sequence>MMSLRLHWPVWWRSSLHQSHLQRLFFCVQQCLTSGTLQPPITLNIFIYAANCHVTISNHSPMPQLNVGIS</sequence>
<proteinExistence type="predicted"/>
<reference evidence="1 2" key="1">
    <citation type="submission" date="2019-04" db="EMBL/GenBank/DDBJ databases">
        <title>Friends and foes A comparative genomics study of 23 Aspergillus species from section Flavi.</title>
        <authorList>
            <consortium name="DOE Joint Genome Institute"/>
            <person name="Kjaerbolling I."/>
            <person name="Vesth T."/>
            <person name="Frisvad J.C."/>
            <person name="Nybo J.L."/>
            <person name="Theobald S."/>
            <person name="Kildgaard S."/>
            <person name="Isbrandt T."/>
            <person name="Kuo A."/>
            <person name="Sato A."/>
            <person name="Lyhne E.K."/>
            <person name="Kogle M.E."/>
            <person name="Wiebenga A."/>
            <person name="Kun R.S."/>
            <person name="Lubbers R.J."/>
            <person name="Makela M.R."/>
            <person name="Barry K."/>
            <person name="Chovatia M."/>
            <person name="Clum A."/>
            <person name="Daum C."/>
            <person name="Haridas S."/>
            <person name="He G."/>
            <person name="LaButti K."/>
            <person name="Lipzen A."/>
            <person name="Mondo S."/>
            <person name="Riley R."/>
            <person name="Salamov A."/>
            <person name="Simmons B.A."/>
            <person name="Magnuson J.K."/>
            <person name="Henrissat B."/>
            <person name="Mortensen U.H."/>
            <person name="Larsen T.O."/>
            <person name="Devries R.P."/>
            <person name="Grigoriev I.V."/>
            <person name="Machida M."/>
            <person name="Baker S.E."/>
            <person name="Andersen M.R."/>
        </authorList>
    </citation>
    <scope>NUCLEOTIDE SEQUENCE [LARGE SCALE GENOMIC DNA]</scope>
    <source>
        <strain evidence="1 2">IBT 18842</strain>
    </source>
</reference>
<dbReference type="AlphaFoldDB" id="A0A5N6TVB3"/>